<name>A0ABS5RIW4_9MYCO</name>
<proteinExistence type="predicted"/>
<dbReference type="RefSeq" id="WP_214092426.1">
    <property type="nucleotide sequence ID" value="NZ_JAHCLR010000012.1"/>
</dbReference>
<dbReference type="EMBL" id="JAHCLR010000012">
    <property type="protein sequence ID" value="MBS9533544.1"/>
    <property type="molecule type" value="Genomic_DNA"/>
</dbReference>
<sequence length="78" mass="8349">MKRRRAASRRLAVLACGCADPWTHRPAPSGYVQAAQHLAACGLLPAPPATVAELRELWRDDATRDLAAAIATGWEVTA</sequence>
<accession>A0ABS5RIW4</accession>
<reference evidence="1 2" key="1">
    <citation type="submission" date="2021-05" db="EMBL/GenBank/DDBJ databases">
        <title>Mycobacterium acidophilum sp. nov., an extremely acid-tolerant member of the genus Mycobacterium.</title>
        <authorList>
            <person name="Xia J."/>
        </authorList>
    </citation>
    <scope>NUCLEOTIDE SEQUENCE [LARGE SCALE GENOMIC DNA]</scope>
    <source>
        <strain evidence="1 2">M1</strain>
    </source>
</reference>
<organism evidence="1 2">
    <name type="scientific">Mycolicibacter acidiphilus</name>
    <dbReference type="NCBI Taxonomy" id="2835306"/>
    <lineage>
        <taxon>Bacteria</taxon>
        <taxon>Bacillati</taxon>
        <taxon>Actinomycetota</taxon>
        <taxon>Actinomycetes</taxon>
        <taxon>Mycobacteriales</taxon>
        <taxon>Mycobacteriaceae</taxon>
        <taxon>Mycolicibacter</taxon>
    </lineage>
</organism>
<keyword evidence="2" id="KW-1185">Reference proteome</keyword>
<gene>
    <name evidence="1" type="ORF">KIH27_08075</name>
</gene>
<evidence type="ECO:0000313" key="1">
    <source>
        <dbReference type="EMBL" id="MBS9533544.1"/>
    </source>
</evidence>
<dbReference type="Proteomes" id="UP001519535">
    <property type="component" value="Unassembled WGS sequence"/>
</dbReference>
<protein>
    <submittedName>
        <fullName evidence="1">Uncharacterized protein</fullName>
    </submittedName>
</protein>
<evidence type="ECO:0000313" key="2">
    <source>
        <dbReference type="Proteomes" id="UP001519535"/>
    </source>
</evidence>
<comment type="caution">
    <text evidence="1">The sequence shown here is derived from an EMBL/GenBank/DDBJ whole genome shotgun (WGS) entry which is preliminary data.</text>
</comment>